<dbReference type="STRING" id="28136.SAMN02745202_00569"/>
<dbReference type="InterPro" id="IPR003607">
    <property type="entry name" value="HD/PDEase_dom"/>
</dbReference>
<dbReference type="eggNOG" id="COG2206">
    <property type="taxonomic scope" value="Bacteria"/>
</dbReference>
<organism evidence="2 3">
    <name type="scientific">Segatella oulorum</name>
    <dbReference type="NCBI Taxonomy" id="28136"/>
    <lineage>
        <taxon>Bacteria</taxon>
        <taxon>Pseudomonadati</taxon>
        <taxon>Bacteroidota</taxon>
        <taxon>Bacteroidia</taxon>
        <taxon>Bacteroidales</taxon>
        <taxon>Prevotellaceae</taxon>
        <taxon>Segatella</taxon>
    </lineage>
</organism>
<dbReference type="PANTHER" id="PTHR35795:SF1">
    <property type="entry name" value="BIS(5'-NUCLEOSYL)-TETRAPHOSPHATASE, SYMMETRICAL"/>
    <property type="match status" value="1"/>
</dbReference>
<evidence type="ECO:0000313" key="2">
    <source>
        <dbReference type="EMBL" id="SJZ59996.1"/>
    </source>
</evidence>
<evidence type="ECO:0000259" key="1">
    <source>
        <dbReference type="Pfam" id="PF01966"/>
    </source>
</evidence>
<proteinExistence type="predicted"/>
<dbReference type="InterPro" id="IPR006674">
    <property type="entry name" value="HD_domain"/>
</dbReference>
<dbReference type="InterPro" id="IPR006675">
    <property type="entry name" value="HDIG_dom"/>
</dbReference>
<feature type="domain" description="HD" evidence="1">
    <location>
        <begin position="35"/>
        <end position="153"/>
    </location>
</feature>
<gene>
    <name evidence="2" type="ORF">SAMN02745202_00569</name>
</gene>
<name>A0A1T4LZB0_9BACT</name>
<dbReference type="CDD" id="cd00077">
    <property type="entry name" value="HDc"/>
    <property type="match status" value="1"/>
</dbReference>
<evidence type="ECO:0000313" key="3">
    <source>
        <dbReference type="Proteomes" id="UP000190065"/>
    </source>
</evidence>
<protein>
    <recommendedName>
        <fullName evidence="1">HD domain-containing protein</fullName>
    </recommendedName>
</protein>
<dbReference type="Proteomes" id="UP000190065">
    <property type="component" value="Unassembled WGS sequence"/>
</dbReference>
<dbReference type="NCBIfam" id="TIGR00277">
    <property type="entry name" value="HDIG"/>
    <property type="match status" value="1"/>
</dbReference>
<dbReference type="PANTHER" id="PTHR35795">
    <property type="entry name" value="SLR1885 PROTEIN"/>
    <property type="match status" value="1"/>
</dbReference>
<sequence length="191" mass="21954">MPTFSGPRLNPQRMDYQQIIDKYYPEANRLRDILITHSTLVMKRAVLVCERHPELQLNRPFLIEAAMLHDIGIFRCHAPGIACFGTEPYICHGRIGAEILRSEGYPQHARVCERHTGAGLTKQEIIAQHLPLPHEDFLPETLEEQVICYADKFYSKSHPTDEKPLAAVEATMARFGADSLQRFRAWDARFR</sequence>
<dbReference type="Pfam" id="PF01966">
    <property type="entry name" value="HD"/>
    <property type="match status" value="1"/>
</dbReference>
<dbReference type="SUPFAM" id="SSF109604">
    <property type="entry name" value="HD-domain/PDEase-like"/>
    <property type="match status" value="1"/>
</dbReference>
<dbReference type="Gene3D" id="1.10.3210.10">
    <property type="entry name" value="Hypothetical protein af1432"/>
    <property type="match status" value="1"/>
</dbReference>
<reference evidence="2 3" key="1">
    <citation type="submission" date="2017-02" db="EMBL/GenBank/DDBJ databases">
        <authorList>
            <person name="Peterson S.W."/>
        </authorList>
    </citation>
    <scope>NUCLEOTIDE SEQUENCE [LARGE SCALE GENOMIC DNA]</scope>
    <source>
        <strain evidence="2 3">ATCC 43324</strain>
    </source>
</reference>
<accession>A0A1T4LZB0</accession>
<dbReference type="InterPro" id="IPR051094">
    <property type="entry name" value="Diverse_Catalytic_Enzymes"/>
</dbReference>
<dbReference type="EMBL" id="FUXK01000005">
    <property type="protein sequence ID" value="SJZ59996.1"/>
    <property type="molecule type" value="Genomic_DNA"/>
</dbReference>
<dbReference type="AlphaFoldDB" id="A0A1T4LZB0"/>